<evidence type="ECO:0000313" key="6">
    <source>
        <dbReference type="Proteomes" id="UP001569904"/>
    </source>
</evidence>
<dbReference type="InterPro" id="IPR026881">
    <property type="entry name" value="WYL_dom"/>
</dbReference>
<dbReference type="InterPro" id="IPR036388">
    <property type="entry name" value="WH-like_DNA-bd_sf"/>
</dbReference>
<dbReference type="InterPro" id="IPR057727">
    <property type="entry name" value="WCX_dom"/>
</dbReference>
<comment type="caution">
    <text evidence="5">The sequence shown here is derived from an EMBL/GenBank/DDBJ whole genome shotgun (WGS) entry which is preliminary data.</text>
</comment>
<dbReference type="Pfam" id="PF08279">
    <property type="entry name" value="HTH_11"/>
    <property type="match status" value="1"/>
</dbReference>
<protein>
    <submittedName>
        <fullName evidence="5">YafY family protein</fullName>
    </submittedName>
</protein>
<dbReference type="InterPro" id="IPR028349">
    <property type="entry name" value="PafC-like"/>
</dbReference>
<evidence type="ECO:0000256" key="2">
    <source>
        <dbReference type="ARBA" id="ARBA00023125"/>
    </source>
</evidence>
<reference evidence="5 6" key="1">
    <citation type="submission" date="2023-11" db="EMBL/GenBank/DDBJ databases">
        <title>Actinomadura monticuli sp. nov., isolated from volcanic ash.</title>
        <authorList>
            <person name="Lee S.D."/>
            <person name="Yang H."/>
            <person name="Kim I.S."/>
        </authorList>
    </citation>
    <scope>NUCLEOTIDE SEQUENCE [LARGE SCALE GENOMIC DNA]</scope>
    <source>
        <strain evidence="5 6">DSM 45346</strain>
    </source>
</reference>
<feature type="domain" description="HTH deoR-type" evidence="4">
    <location>
        <begin position="4"/>
        <end position="59"/>
    </location>
</feature>
<dbReference type="Gene3D" id="1.10.10.10">
    <property type="entry name" value="Winged helix-like DNA-binding domain superfamily/Winged helix DNA-binding domain"/>
    <property type="match status" value="1"/>
</dbReference>
<dbReference type="InterPro" id="IPR051534">
    <property type="entry name" value="CBASS_pafABC_assoc_protein"/>
</dbReference>
<evidence type="ECO:0000259" key="4">
    <source>
        <dbReference type="PROSITE" id="PS51000"/>
    </source>
</evidence>
<dbReference type="PROSITE" id="PS51000">
    <property type="entry name" value="HTH_DEOR_2"/>
    <property type="match status" value="1"/>
</dbReference>
<evidence type="ECO:0000256" key="1">
    <source>
        <dbReference type="ARBA" id="ARBA00023015"/>
    </source>
</evidence>
<accession>A0ABV4R9B6</accession>
<evidence type="ECO:0000313" key="5">
    <source>
        <dbReference type="EMBL" id="MFA1558757.1"/>
    </source>
</evidence>
<dbReference type="Pfam" id="PF25583">
    <property type="entry name" value="WCX"/>
    <property type="match status" value="1"/>
</dbReference>
<keyword evidence="6" id="KW-1185">Reference proteome</keyword>
<dbReference type="PROSITE" id="PS00894">
    <property type="entry name" value="HTH_DEOR_1"/>
    <property type="match status" value="1"/>
</dbReference>
<dbReference type="RefSeq" id="WP_371945774.1">
    <property type="nucleotide sequence ID" value="NZ_JAXCEH010000034.1"/>
</dbReference>
<evidence type="ECO:0000256" key="3">
    <source>
        <dbReference type="ARBA" id="ARBA00023163"/>
    </source>
</evidence>
<sequence>MANTSSRTLRLLSLLQTHRYWPGPELAERLEVSVRTLRRDVDRLRELGYPVEASRGVDGGYQLAAGAALPPLVIDDEEAVALAVGLQAATQMEGIAEASVRVLAKVAQVMPARLRRQVDALRSMTVPAGWGGPAATGIDPAVLTVIALACRDGERLRFSYTAAGGDRTDRQVEPHRLVRLGARWYLVAYDLDRHDWRTFRLDRLAAPAATGARFRPRELPAADAAEFVRSGLKEMPRPYRVEVLFDAPAATIRDRIGRWYTVEEVDAERCRVRMTTDDLDWTALALGMAAAEFHVVEPPELRARLHTWAARFARA</sequence>
<dbReference type="Proteomes" id="UP001569904">
    <property type="component" value="Unassembled WGS sequence"/>
</dbReference>
<proteinExistence type="predicted"/>
<dbReference type="Pfam" id="PF13280">
    <property type="entry name" value="WYL"/>
    <property type="match status" value="1"/>
</dbReference>
<dbReference type="EMBL" id="JAXCEH010000034">
    <property type="protein sequence ID" value="MFA1558757.1"/>
    <property type="molecule type" value="Genomic_DNA"/>
</dbReference>
<dbReference type="PANTHER" id="PTHR34580">
    <property type="match status" value="1"/>
</dbReference>
<name>A0ABV4R9B6_9ACTN</name>
<dbReference type="InterPro" id="IPR036390">
    <property type="entry name" value="WH_DNA-bd_sf"/>
</dbReference>
<dbReference type="InterPro" id="IPR001034">
    <property type="entry name" value="DeoR_HTH"/>
</dbReference>
<dbReference type="PIRSF" id="PIRSF016838">
    <property type="entry name" value="PafC"/>
    <property type="match status" value="1"/>
</dbReference>
<organism evidence="5 6">
    <name type="scientific">Actinomadura chokoriensis</name>
    <dbReference type="NCBI Taxonomy" id="454156"/>
    <lineage>
        <taxon>Bacteria</taxon>
        <taxon>Bacillati</taxon>
        <taxon>Actinomycetota</taxon>
        <taxon>Actinomycetes</taxon>
        <taxon>Streptosporangiales</taxon>
        <taxon>Thermomonosporaceae</taxon>
        <taxon>Actinomadura</taxon>
    </lineage>
</organism>
<dbReference type="PROSITE" id="PS52050">
    <property type="entry name" value="WYL"/>
    <property type="match status" value="1"/>
</dbReference>
<keyword evidence="2" id="KW-0238">DNA-binding</keyword>
<dbReference type="PANTHER" id="PTHR34580:SF3">
    <property type="entry name" value="PROTEIN PAFB"/>
    <property type="match status" value="1"/>
</dbReference>
<dbReference type="SUPFAM" id="SSF46785">
    <property type="entry name" value="Winged helix' DNA-binding domain"/>
    <property type="match status" value="1"/>
</dbReference>
<gene>
    <name evidence="5" type="ORF">SM436_34120</name>
</gene>
<dbReference type="InterPro" id="IPR013196">
    <property type="entry name" value="HTH_11"/>
</dbReference>
<dbReference type="InterPro" id="IPR018356">
    <property type="entry name" value="Tscrpt_reg_HTH_DeoR_CS"/>
</dbReference>
<keyword evidence="1" id="KW-0805">Transcription regulation</keyword>
<keyword evidence="3" id="KW-0804">Transcription</keyword>